<sequence>MNLFVSTMHITSSFFFPSNNFQPSTHWTTTHLYFHFSVL</sequence>
<dbReference type="AlphaFoldDB" id="A0A5B7D8G9"/>
<gene>
    <name evidence="1" type="ORF">E2C01_010455</name>
</gene>
<name>A0A5B7D8G9_PORTR</name>
<protein>
    <submittedName>
        <fullName evidence="1">Uncharacterized protein</fullName>
    </submittedName>
</protein>
<evidence type="ECO:0000313" key="1">
    <source>
        <dbReference type="EMBL" id="MPC17589.1"/>
    </source>
</evidence>
<dbReference type="Proteomes" id="UP000324222">
    <property type="component" value="Unassembled WGS sequence"/>
</dbReference>
<keyword evidence="2" id="KW-1185">Reference proteome</keyword>
<comment type="caution">
    <text evidence="1">The sequence shown here is derived from an EMBL/GenBank/DDBJ whole genome shotgun (WGS) entry which is preliminary data.</text>
</comment>
<evidence type="ECO:0000313" key="2">
    <source>
        <dbReference type="Proteomes" id="UP000324222"/>
    </source>
</evidence>
<accession>A0A5B7D8G9</accession>
<proteinExistence type="predicted"/>
<organism evidence="1 2">
    <name type="scientific">Portunus trituberculatus</name>
    <name type="common">Swimming crab</name>
    <name type="synonym">Neptunus trituberculatus</name>
    <dbReference type="NCBI Taxonomy" id="210409"/>
    <lineage>
        <taxon>Eukaryota</taxon>
        <taxon>Metazoa</taxon>
        <taxon>Ecdysozoa</taxon>
        <taxon>Arthropoda</taxon>
        <taxon>Crustacea</taxon>
        <taxon>Multicrustacea</taxon>
        <taxon>Malacostraca</taxon>
        <taxon>Eumalacostraca</taxon>
        <taxon>Eucarida</taxon>
        <taxon>Decapoda</taxon>
        <taxon>Pleocyemata</taxon>
        <taxon>Brachyura</taxon>
        <taxon>Eubrachyura</taxon>
        <taxon>Portunoidea</taxon>
        <taxon>Portunidae</taxon>
        <taxon>Portuninae</taxon>
        <taxon>Portunus</taxon>
    </lineage>
</organism>
<reference evidence="1 2" key="1">
    <citation type="submission" date="2019-05" db="EMBL/GenBank/DDBJ databases">
        <title>Another draft genome of Portunus trituberculatus and its Hox gene families provides insights of decapod evolution.</title>
        <authorList>
            <person name="Jeong J.-H."/>
            <person name="Song I."/>
            <person name="Kim S."/>
            <person name="Choi T."/>
            <person name="Kim D."/>
            <person name="Ryu S."/>
            <person name="Kim W."/>
        </authorList>
    </citation>
    <scope>NUCLEOTIDE SEQUENCE [LARGE SCALE GENOMIC DNA]</scope>
    <source>
        <tissue evidence="1">Muscle</tissue>
    </source>
</reference>
<dbReference type="EMBL" id="VSRR010000604">
    <property type="protein sequence ID" value="MPC17589.1"/>
    <property type="molecule type" value="Genomic_DNA"/>
</dbReference>